<feature type="domain" description="GH15-like" evidence="8">
    <location>
        <begin position="176"/>
        <end position="484"/>
    </location>
</feature>
<evidence type="ECO:0000313" key="10">
    <source>
        <dbReference type="Proteomes" id="UP000248021"/>
    </source>
</evidence>
<dbReference type="InterPro" id="IPR046966">
    <property type="entry name" value="Glucoamylase_active_site"/>
</dbReference>
<dbReference type="Proteomes" id="UP000248021">
    <property type="component" value="Unassembled WGS sequence"/>
</dbReference>
<accession>A0A2V3TV53</accession>
<evidence type="ECO:0000256" key="4">
    <source>
        <dbReference type="ARBA" id="ARBA00022801"/>
    </source>
</evidence>
<dbReference type="Pfam" id="PF00723">
    <property type="entry name" value="Glyco_hydro_15"/>
    <property type="match status" value="2"/>
</dbReference>
<dbReference type="GO" id="GO:0000272">
    <property type="term" value="P:polysaccharide catabolic process"/>
    <property type="evidence" value="ECO:0007669"/>
    <property type="project" value="UniProtKB-KW"/>
</dbReference>
<evidence type="ECO:0000256" key="6">
    <source>
        <dbReference type="ARBA" id="ARBA00023295"/>
    </source>
</evidence>
<keyword evidence="10" id="KW-1185">Reference proteome</keyword>
<dbReference type="OrthoDB" id="5641212at2"/>
<dbReference type="PRINTS" id="PR00736">
    <property type="entry name" value="GLHYDRLASE15"/>
</dbReference>
<dbReference type="SUPFAM" id="SSF48208">
    <property type="entry name" value="Six-hairpin glycosidases"/>
    <property type="match status" value="1"/>
</dbReference>
<keyword evidence="7" id="KW-0624">Polysaccharide degradation</keyword>
<dbReference type="PANTHER" id="PTHR31616:SF9">
    <property type="entry name" value="GLUCOAMYLASE, INTRACELLULAR SPORULATION-SPECIFIC"/>
    <property type="match status" value="1"/>
</dbReference>
<keyword evidence="5" id="KW-0119">Carbohydrate metabolism</keyword>
<proteinExistence type="inferred from homology"/>
<dbReference type="Gene3D" id="1.50.10.10">
    <property type="match status" value="1"/>
</dbReference>
<evidence type="ECO:0000256" key="1">
    <source>
        <dbReference type="ARBA" id="ARBA00001863"/>
    </source>
</evidence>
<evidence type="ECO:0000256" key="3">
    <source>
        <dbReference type="ARBA" id="ARBA00012593"/>
    </source>
</evidence>
<dbReference type="PROSITE" id="PS00820">
    <property type="entry name" value="GLUCOAMYLASE"/>
    <property type="match status" value="1"/>
</dbReference>
<keyword evidence="6" id="KW-0326">Glycosidase</keyword>
<dbReference type="InterPro" id="IPR000165">
    <property type="entry name" value="Glucoamylase"/>
</dbReference>
<protein>
    <recommendedName>
        <fullName evidence="3">glucan 1,4-alpha-glucosidase</fullName>
        <ecNumber evidence="3">3.2.1.3</ecNumber>
    </recommendedName>
</protein>
<evidence type="ECO:0000259" key="8">
    <source>
        <dbReference type="Pfam" id="PF00723"/>
    </source>
</evidence>
<dbReference type="EC" id="3.2.1.3" evidence="3"/>
<dbReference type="PANTHER" id="PTHR31616">
    <property type="entry name" value="TREHALASE"/>
    <property type="match status" value="1"/>
</dbReference>
<comment type="similarity">
    <text evidence="2">Belongs to the glycosyl hydrolase 15 family.</text>
</comment>
<gene>
    <name evidence="9" type="ORF">C7450_11616</name>
</gene>
<dbReference type="EMBL" id="QJJK01000016">
    <property type="protein sequence ID" value="PXW52443.1"/>
    <property type="molecule type" value="Genomic_DNA"/>
</dbReference>
<reference evidence="9 10" key="1">
    <citation type="submission" date="2018-05" db="EMBL/GenBank/DDBJ databases">
        <title>Genomic Encyclopedia of Type Strains, Phase IV (KMG-IV): sequencing the most valuable type-strain genomes for metagenomic binning, comparative biology and taxonomic classification.</title>
        <authorList>
            <person name="Goeker M."/>
        </authorList>
    </citation>
    <scope>NUCLEOTIDE SEQUENCE [LARGE SCALE GENOMIC DNA]</scope>
    <source>
        <strain evidence="9 10">DSM 6462</strain>
    </source>
</reference>
<keyword evidence="4" id="KW-0378">Hydrolase</keyword>
<comment type="caution">
    <text evidence="9">The sequence shown here is derived from an EMBL/GenBank/DDBJ whole genome shotgun (WGS) entry which is preliminary data.</text>
</comment>
<dbReference type="InterPro" id="IPR012341">
    <property type="entry name" value="6hp_glycosidase-like_sf"/>
</dbReference>
<sequence>MMSDAQRPAGAGHSPPQLSLDAWIAQEYRFAAAMLPRVVSADDRVWERRAFGQRITPAKGSVIAALTFGSYDPDPDYTFHWLRDSALVMDAVRILAEDRLLGGGGEAMFADFVTFSLGLNALSGPRFLATAGDFRRKIDPAFLHYVRSDAELTALVGDRVLGDVRFNPDGTLDIIRWGRPQNDGPALRALTVLRWLRMAGEHHRGEAAQALLAADLDYVAKSCTTPCFDLWEEKFGLHYYTELVQCSALEHGATWAADHGDTERAARYHSAAITLLAALDTHWSDALGFYASRQEVDQDAPEKALDIATILAVLHADRPAGAHSVLDPHVQATLFKVEALFAAELAINADGPGRTAPAIGRYKGDIYYGGGAFYLATLGVAEFYFRLAAAVRTGSSFAIDRYNEPFMTRIVGHGLLGQARWPANEPERERGAAAIAARGDAFMATVRHFTPPSGELSEQFDRATGAQTSAKDLGWSYAAFLTAIAARKKAAQSLDRGAADG</sequence>
<dbReference type="InterPro" id="IPR011613">
    <property type="entry name" value="GH15-like"/>
</dbReference>
<organism evidence="9 10">
    <name type="scientific">Chelatococcus asaccharovorans</name>
    <dbReference type="NCBI Taxonomy" id="28210"/>
    <lineage>
        <taxon>Bacteria</taxon>
        <taxon>Pseudomonadati</taxon>
        <taxon>Pseudomonadota</taxon>
        <taxon>Alphaproteobacteria</taxon>
        <taxon>Hyphomicrobiales</taxon>
        <taxon>Chelatococcaceae</taxon>
        <taxon>Chelatococcus</taxon>
    </lineage>
</organism>
<dbReference type="InterPro" id="IPR008928">
    <property type="entry name" value="6-hairpin_glycosidase_sf"/>
</dbReference>
<name>A0A2V3TV53_9HYPH</name>
<dbReference type="RefSeq" id="WP_146227579.1">
    <property type="nucleotide sequence ID" value="NZ_JAHBRY010000001.1"/>
</dbReference>
<evidence type="ECO:0000256" key="5">
    <source>
        <dbReference type="ARBA" id="ARBA00023277"/>
    </source>
</evidence>
<comment type="catalytic activity">
    <reaction evidence="1">
        <text>Hydrolysis of terminal (1-&gt;4)-linked alpha-D-glucose residues successively from non-reducing ends of the chains with release of beta-D-glucose.</text>
        <dbReference type="EC" id="3.2.1.3"/>
    </reaction>
</comment>
<evidence type="ECO:0000256" key="2">
    <source>
        <dbReference type="ARBA" id="ARBA00006188"/>
    </source>
</evidence>
<dbReference type="GO" id="GO:0004339">
    <property type="term" value="F:glucan 1,4-alpha-glucosidase activity"/>
    <property type="evidence" value="ECO:0007669"/>
    <property type="project" value="UniProtKB-EC"/>
</dbReference>
<evidence type="ECO:0000256" key="7">
    <source>
        <dbReference type="ARBA" id="ARBA00023326"/>
    </source>
</evidence>
<evidence type="ECO:0000313" key="9">
    <source>
        <dbReference type="EMBL" id="PXW52443.1"/>
    </source>
</evidence>
<feature type="domain" description="GH15-like" evidence="8">
    <location>
        <begin position="56"/>
        <end position="94"/>
    </location>
</feature>
<dbReference type="AlphaFoldDB" id="A0A2V3TV53"/>